<evidence type="ECO:0000313" key="5">
    <source>
        <dbReference type="Proteomes" id="UP001363622"/>
    </source>
</evidence>
<gene>
    <name evidence="4" type="ORF">IWZ03DRAFT_302366</name>
</gene>
<keyword evidence="2" id="KW-0812">Transmembrane</keyword>
<keyword evidence="2" id="KW-0472">Membrane</keyword>
<dbReference type="PANTHER" id="PTHR33741">
    <property type="entry name" value="TRANSMEMBRANE PROTEIN DDB_G0269096-RELATED"/>
    <property type="match status" value="1"/>
</dbReference>
<evidence type="ECO:0000256" key="1">
    <source>
        <dbReference type="SAM" id="MobiDB-lite"/>
    </source>
</evidence>
<sequence>MKLPRPQDVHFDIDDYLNRFIPRNRISRLPKPLARFLGYREFGIPQVGNILIASWAFVGAFLGLVVITAVYKFSPVIQRVHPPVIVASLGAAAILEFNIIDSPLATPRNAIVGNTLSAISGVAVAKLFMLSDEFESLTWIAGPLCCGVASWVMTITNTTFPPGGATAILAATDTTVRNLGWMYIGIVLLGSVLMLGVALVVNNVQRQFPLYWWTPRNVGPQKAPDVEKMGSESAQVSEEASAENVTESPHRIIITERSILVPEHFRLGSEETEMLKALRNRLRNVDPTWCLVKILSVSDSERTQVYSSRESLPGIRHTEQTSQVQTER</sequence>
<keyword evidence="5" id="KW-1185">Reference proteome</keyword>
<feature type="domain" description="HPP transmembrane region" evidence="3">
    <location>
        <begin position="47"/>
        <end position="209"/>
    </location>
</feature>
<feature type="transmembrane region" description="Helical" evidence="2">
    <location>
        <begin position="112"/>
        <end position="130"/>
    </location>
</feature>
<evidence type="ECO:0000313" key="4">
    <source>
        <dbReference type="EMBL" id="KAK7524158.1"/>
    </source>
</evidence>
<protein>
    <submittedName>
        <fullName evidence="4">HPP family protein</fullName>
    </submittedName>
</protein>
<reference evidence="4 5" key="1">
    <citation type="submission" date="2024-04" db="EMBL/GenBank/DDBJ databases">
        <title>Phyllosticta paracitricarpa is synonymous to the EU quarantine fungus P. citricarpa based on phylogenomic analyses.</title>
        <authorList>
            <consortium name="Lawrence Berkeley National Laboratory"/>
            <person name="Van Ingen-Buijs V.A."/>
            <person name="Van Westerhoven A.C."/>
            <person name="Haridas S."/>
            <person name="Skiadas P."/>
            <person name="Martin F."/>
            <person name="Groenewald J.Z."/>
            <person name="Crous P.W."/>
            <person name="Seidl M.F."/>
        </authorList>
    </citation>
    <scope>NUCLEOTIDE SEQUENCE [LARGE SCALE GENOMIC DNA]</scope>
    <source>
        <strain evidence="4 5">CBS 123371</strain>
    </source>
</reference>
<evidence type="ECO:0000259" key="3">
    <source>
        <dbReference type="Pfam" id="PF04982"/>
    </source>
</evidence>
<dbReference type="EMBL" id="JBBPHU010000001">
    <property type="protein sequence ID" value="KAK7524158.1"/>
    <property type="molecule type" value="Genomic_DNA"/>
</dbReference>
<dbReference type="PANTHER" id="PTHR33741:SF5">
    <property type="entry name" value="TRANSMEMBRANE PROTEIN DDB_G0269096-RELATED"/>
    <property type="match status" value="1"/>
</dbReference>
<feature type="transmembrane region" description="Helical" evidence="2">
    <location>
        <begin position="137"/>
        <end position="160"/>
    </location>
</feature>
<feature type="region of interest" description="Disordered" evidence="1">
    <location>
        <begin position="308"/>
        <end position="328"/>
    </location>
</feature>
<feature type="transmembrane region" description="Helical" evidence="2">
    <location>
        <begin position="180"/>
        <end position="201"/>
    </location>
</feature>
<dbReference type="InterPro" id="IPR007065">
    <property type="entry name" value="HPP"/>
</dbReference>
<proteinExistence type="predicted"/>
<evidence type="ECO:0000256" key="2">
    <source>
        <dbReference type="SAM" id="Phobius"/>
    </source>
</evidence>
<dbReference type="Proteomes" id="UP001363622">
    <property type="component" value="Unassembled WGS sequence"/>
</dbReference>
<name>A0ABR1L3N5_9PEZI</name>
<keyword evidence="2" id="KW-1133">Transmembrane helix</keyword>
<accession>A0ABR1L3N5</accession>
<dbReference type="InterPro" id="IPR058581">
    <property type="entry name" value="TM_HPP"/>
</dbReference>
<feature type="transmembrane region" description="Helical" evidence="2">
    <location>
        <begin position="50"/>
        <end position="71"/>
    </location>
</feature>
<comment type="caution">
    <text evidence="4">The sequence shown here is derived from an EMBL/GenBank/DDBJ whole genome shotgun (WGS) entry which is preliminary data.</text>
</comment>
<dbReference type="Pfam" id="PF04982">
    <property type="entry name" value="TM_HPP"/>
    <property type="match status" value="1"/>
</dbReference>
<feature type="transmembrane region" description="Helical" evidence="2">
    <location>
        <begin position="83"/>
        <end position="100"/>
    </location>
</feature>
<organism evidence="4 5">
    <name type="scientific">Phyllosticta citriasiana</name>
    <dbReference type="NCBI Taxonomy" id="595635"/>
    <lineage>
        <taxon>Eukaryota</taxon>
        <taxon>Fungi</taxon>
        <taxon>Dikarya</taxon>
        <taxon>Ascomycota</taxon>
        <taxon>Pezizomycotina</taxon>
        <taxon>Dothideomycetes</taxon>
        <taxon>Dothideomycetes incertae sedis</taxon>
        <taxon>Botryosphaeriales</taxon>
        <taxon>Phyllostictaceae</taxon>
        <taxon>Phyllosticta</taxon>
    </lineage>
</organism>